<organism evidence="8 9">
    <name type="scientific">Deinococcus arenae</name>
    <dbReference type="NCBI Taxonomy" id="1452751"/>
    <lineage>
        <taxon>Bacteria</taxon>
        <taxon>Thermotogati</taxon>
        <taxon>Deinococcota</taxon>
        <taxon>Deinococci</taxon>
        <taxon>Deinococcales</taxon>
        <taxon>Deinococcaceae</taxon>
        <taxon>Deinococcus</taxon>
    </lineage>
</organism>
<sequence length="410" mass="41499">MPTTLWNRSFTVWLIATAQSQFGSAVAALALSFLVLHQTGSAGQMALTLACTLLPNLLMPLAGALVDRWNLKSPLVAADLIRGGLQLGVGAAALLWGEVPLLVINLVAVLTGLAGLFASPASSAAVPLLVPAPALARANALIGSVSRGAWLLGTLTGGWIVTHWSAPLAIIVDGLSFLVMAALMTLVSLPPRASAGTAGRPAGLFGEVRAGLGVMARSRVLMLAPVIALLLNAGLAPVTAALPKLFASNGGNAAGYGTFLVLESAGVMISGALVALLAGRLASRHLIAAGLGVTAAAYGVMWGCPQPAVLLPAAVVLGFGFGLINTPFQTLMQALVPQAFLGRVFSVLGMVSTVGMPVSLLLVAPLLDRVPLPFWFAVAAAAQGLGLLAWLWAIQTEGLVNTSAGQGAST</sequence>
<dbReference type="RefSeq" id="WP_189062634.1">
    <property type="nucleotide sequence ID" value="NZ_BMQG01000013.1"/>
</dbReference>
<dbReference type="InterPro" id="IPR036259">
    <property type="entry name" value="MFS_trans_sf"/>
</dbReference>
<feature type="transmembrane region" description="Helical" evidence="6">
    <location>
        <begin position="285"/>
        <end position="303"/>
    </location>
</feature>
<evidence type="ECO:0000256" key="6">
    <source>
        <dbReference type="SAM" id="Phobius"/>
    </source>
</evidence>
<feature type="transmembrane region" description="Helical" evidence="6">
    <location>
        <begin position="12"/>
        <end position="36"/>
    </location>
</feature>
<evidence type="ECO:0000256" key="4">
    <source>
        <dbReference type="ARBA" id="ARBA00022989"/>
    </source>
</evidence>
<feature type="domain" description="Major facilitator superfamily (MFS) profile" evidence="7">
    <location>
        <begin position="220"/>
        <end position="410"/>
    </location>
</feature>
<dbReference type="GO" id="GO:0022857">
    <property type="term" value="F:transmembrane transporter activity"/>
    <property type="evidence" value="ECO:0007669"/>
    <property type="project" value="InterPro"/>
</dbReference>
<evidence type="ECO:0000256" key="1">
    <source>
        <dbReference type="ARBA" id="ARBA00004651"/>
    </source>
</evidence>
<feature type="transmembrane region" description="Helical" evidence="6">
    <location>
        <begin position="340"/>
        <end position="367"/>
    </location>
</feature>
<accession>A0A8H9GRP6</accession>
<proteinExistence type="predicted"/>
<dbReference type="PANTHER" id="PTHR23513">
    <property type="entry name" value="INTEGRAL MEMBRANE EFFLUX PROTEIN-RELATED"/>
    <property type="match status" value="1"/>
</dbReference>
<dbReference type="SUPFAM" id="SSF103473">
    <property type="entry name" value="MFS general substrate transporter"/>
    <property type="match status" value="1"/>
</dbReference>
<evidence type="ECO:0000259" key="7">
    <source>
        <dbReference type="PROSITE" id="PS50850"/>
    </source>
</evidence>
<feature type="transmembrane region" description="Helical" evidence="6">
    <location>
        <begin position="168"/>
        <end position="189"/>
    </location>
</feature>
<dbReference type="InterPro" id="IPR011701">
    <property type="entry name" value="MFS"/>
</dbReference>
<dbReference type="PANTHER" id="PTHR23513:SF6">
    <property type="entry name" value="MAJOR FACILITATOR SUPERFAMILY ASSOCIATED DOMAIN-CONTAINING PROTEIN"/>
    <property type="match status" value="1"/>
</dbReference>
<keyword evidence="5 6" id="KW-0472">Membrane</keyword>
<feature type="transmembrane region" description="Helical" evidence="6">
    <location>
        <begin position="254"/>
        <end position="278"/>
    </location>
</feature>
<dbReference type="GO" id="GO:0005886">
    <property type="term" value="C:plasma membrane"/>
    <property type="evidence" value="ECO:0007669"/>
    <property type="project" value="UniProtKB-SubCell"/>
</dbReference>
<keyword evidence="9" id="KW-1185">Reference proteome</keyword>
<dbReference type="AlphaFoldDB" id="A0A8H9GRP6"/>
<feature type="transmembrane region" description="Helical" evidence="6">
    <location>
        <begin position="309"/>
        <end position="328"/>
    </location>
</feature>
<feature type="transmembrane region" description="Helical" evidence="6">
    <location>
        <begin position="373"/>
        <end position="393"/>
    </location>
</feature>
<dbReference type="Gene3D" id="1.20.1250.20">
    <property type="entry name" value="MFS general substrate transporter like domains"/>
    <property type="match status" value="1"/>
</dbReference>
<dbReference type="CDD" id="cd06173">
    <property type="entry name" value="MFS_MefA_like"/>
    <property type="match status" value="1"/>
</dbReference>
<feature type="transmembrane region" description="Helical" evidence="6">
    <location>
        <begin position="220"/>
        <end position="242"/>
    </location>
</feature>
<evidence type="ECO:0000256" key="3">
    <source>
        <dbReference type="ARBA" id="ARBA00022692"/>
    </source>
</evidence>
<dbReference type="Pfam" id="PF07690">
    <property type="entry name" value="MFS_1"/>
    <property type="match status" value="1"/>
</dbReference>
<keyword evidence="2" id="KW-1003">Cell membrane</keyword>
<evidence type="ECO:0000313" key="9">
    <source>
        <dbReference type="Proteomes" id="UP000600547"/>
    </source>
</evidence>
<dbReference type="Proteomes" id="UP000600547">
    <property type="component" value="Unassembled WGS sequence"/>
</dbReference>
<keyword evidence="3 6" id="KW-0812">Transmembrane</keyword>
<name>A0A8H9GRP6_9DEIO</name>
<comment type="subcellular location">
    <subcellularLocation>
        <location evidence="1">Cell membrane</location>
        <topology evidence="1">Multi-pass membrane protein</topology>
    </subcellularLocation>
</comment>
<comment type="caution">
    <text evidence="8">The sequence shown here is derived from an EMBL/GenBank/DDBJ whole genome shotgun (WGS) entry which is preliminary data.</text>
</comment>
<dbReference type="EMBL" id="BMQG01000013">
    <property type="protein sequence ID" value="GGM52986.1"/>
    <property type="molecule type" value="Genomic_DNA"/>
</dbReference>
<dbReference type="PROSITE" id="PS50850">
    <property type="entry name" value="MFS"/>
    <property type="match status" value="1"/>
</dbReference>
<evidence type="ECO:0000256" key="5">
    <source>
        <dbReference type="ARBA" id="ARBA00023136"/>
    </source>
</evidence>
<protein>
    <submittedName>
        <fullName evidence="8">MFS transporter</fullName>
    </submittedName>
</protein>
<feature type="transmembrane region" description="Helical" evidence="6">
    <location>
        <begin position="42"/>
        <end position="63"/>
    </location>
</feature>
<reference evidence="9" key="1">
    <citation type="journal article" date="2019" name="Int. J. Syst. Evol. Microbiol.">
        <title>The Global Catalogue of Microorganisms (GCM) 10K type strain sequencing project: providing services to taxonomists for standard genome sequencing and annotation.</title>
        <authorList>
            <consortium name="The Broad Institute Genomics Platform"/>
            <consortium name="The Broad Institute Genome Sequencing Center for Infectious Disease"/>
            <person name="Wu L."/>
            <person name="Ma J."/>
        </authorList>
    </citation>
    <scope>NUCLEOTIDE SEQUENCE [LARGE SCALE GENOMIC DNA]</scope>
    <source>
        <strain evidence="9">JCM 31047</strain>
    </source>
</reference>
<keyword evidence="4 6" id="KW-1133">Transmembrane helix</keyword>
<dbReference type="InterPro" id="IPR020846">
    <property type="entry name" value="MFS_dom"/>
</dbReference>
<gene>
    <name evidence="8" type="ORF">GCM10008956_31240</name>
</gene>
<evidence type="ECO:0000256" key="2">
    <source>
        <dbReference type="ARBA" id="ARBA00022475"/>
    </source>
</evidence>
<evidence type="ECO:0000313" key="8">
    <source>
        <dbReference type="EMBL" id="GGM52986.1"/>
    </source>
</evidence>